<dbReference type="PANTHER" id="PTHR40032">
    <property type="entry name" value="EXPORTED PROTEIN-RELATED"/>
    <property type="match status" value="1"/>
</dbReference>
<accession>A0ABU0CNY6</accession>
<evidence type="ECO:0000313" key="2">
    <source>
        <dbReference type="EMBL" id="MDQ0338125.1"/>
    </source>
</evidence>
<keyword evidence="3" id="KW-1185">Reference proteome</keyword>
<dbReference type="Proteomes" id="UP001232445">
    <property type="component" value="Unassembled WGS sequence"/>
</dbReference>
<organism evidence="2 3">
    <name type="scientific">Caldalkalibacillus uzonensis</name>
    <dbReference type="NCBI Taxonomy" id="353224"/>
    <lineage>
        <taxon>Bacteria</taxon>
        <taxon>Bacillati</taxon>
        <taxon>Bacillota</taxon>
        <taxon>Bacilli</taxon>
        <taxon>Bacillales</taxon>
        <taxon>Bacillaceae</taxon>
        <taxon>Caldalkalibacillus</taxon>
    </lineage>
</organism>
<dbReference type="EMBL" id="JAUSUQ010000002">
    <property type="protein sequence ID" value="MDQ0338125.1"/>
    <property type="molecule type" value="Genomic_DNA"/>
</dbReference>
<proteinExistence type="predicted"/>
<name>A0ABU0CNY6_9BACI</name>
<feature type="domain" description="Putative amidase" evidence="1">
    <location>
        <begin position="160"/>
        <end position="315"/>
    </location>
</feature>
<reference evidence="2 3" key="1">
    <citation type="submission" date="2023-07" db="EMBL/GenBank/DDBJ databases">
        <title>Genomic Encyclopedia of Type Strains, Phase IV (KMG-IV): sequencing the most valuable type-strain genomes for metagenomic binning, comparative biology and taxonomic classification.</title>
        <authorList>
            <person name="Goeker M."/>
        </authorList>
    </citation>
    <scope>NUCLEOTIDE SEQUENCE [LARGE SCALE GENOMIC DNA]</scope>
    <source>
        <strain evidence="2 3">DSM 17740</strain>
    </source>
</reference>
<evidence type="ECO:0000313" key="3">
    <source>
        <dbReference type="Proteomes" id="UP001232445"/>
    </source>
</evidence>
<gene>
    <name evidence="2" type="ORF">J2S00_000908</name>
</gene>
<dbReference type="InterPro" id="IPR024301">
    <property type="entry name" value="Amidase_6"/>
</dbReference>
<dbReference type="Pfam" id="PF12671">
    <property type="entry name" value="Amidase_6"/>
    <property type="match status" value="1"/>
</dbReference>
<comment type="caution">
    <text evidence="2">The sequence shown here is derived from an EMBL/GenBank/DDBJ whole genome shotgun (WGS) entry which is preliminary data.</text>
</comment>
<evidence type="ECO:0000259" key="1">
    <source>
        <dbReference type="Pfam" id="PF12671"/>
    </source>
</evidence>
<dbReference type="PANTHER" id="PTHR40032:SF1">
    <property type="entry name" value="EXPORTED PROTEIN"/>
    <property type="match status" value="1"/>
</dbReference>
<sequence length="320" mass="38373">MNNWKQAFQTFWEERNRHYVDLQPIDHAVAKDIFQKREKVRWERIRDDFRDRKVELKRSTSQIDVLNVVEEDPYVNVWYRISINWDLVQREQHFRQSWVEHRTCLLKNHHGWWVMEDKLVEEEGKGVLDLPAEVDGDPWPAEGQLSRNQTAEQGETYRGYNRQQAVGYAHRWWNSYNPKFKHFDVDCTNYVSQCLWAGGAPMTYSQNRSKGWWYRFETQPNWSFSWAVAHSLRWYLAGSTSGLRAREVQSARELEPGDVICYDFNGDGRWQHNTIVVAKDANNEPLVNAHTTNSQNRYWAYRDSYAWTPNIQYKFFHIIV</sequence>
<dbReference type="RefSeq" id="WP_307335965.1">
    <property type="nucleotide sequence ID" value="NZ_JAUSUQ010000002.1"/>
</dbReference>
<protein>
    <recommendedName>
        <fullName evidence="1">Putative amidase domain-containing protein</fullName>
    </recommendedName>
</protein>